<feature type="transmembrane region" description="Helical" evidence="1">
    <location>
        <begin position="242"/>
        <end position="261"/>
    </location>
</feature>
<protein>
    <recommendedName>
        <fullName evidence="4">OpgC protein</fullName>
    </recommendedName>
</protein>
<keyword evidence="1" id="KW-0812">Transmembrane</keyword>
<dbReference type="PANTHER" id="PTHR38592">
    <property type="entry name" value="BLL4819 PROTEIN"/>
    <property type="match status" value="1"/>
</dbReference>
<sequence length="397" mass="45997">MEWMMGYTEGTGTRDLRIDFMRGVVMLILIIVHIEIFSWFNFIAWERIGLISGAEGFVVLSGYILGQVHKRINENSGFKASSMRLLERSVQLYVINIGIVALILVLSMLPLLDLEVIKTFKNWGNGQVYQLFPHQESSWHQSASNVFLLRSSPHQIQILGLYCSLLLLTPIAIWLFNHGKAKWVCFTCVVLYIYNLSSPSRVTAAQFEYAFPLLSWQVLYIAGLTIGFHKDAIGRFFDAKKYNALVAFSAVFTLVFIFVAWNSPNPAFPDAVKLTWITSDTFYQLHHQYFDKNKLGILRLFNYACFLVFFYWCLTRFWQPISRTLGWFFIPLGQASLYVFIMHLVFVVLVEAITDFSNVKPTYDTANIWQNTLWHGLSLLGLWLMVKKEFLFNYVPR</sequence>
<keyword evidence="1" id="KW-1133">Transmembrane helix</keyword>
<dbReference type="PANTHER" id="PTHR38592:SF3">
    <property type="entry name" value="BLL4819 PROTEIN"/>
    <property type="match status" value="1"/>
</dbReference>
<feature type="transmembrane region" description="Helical" evidence="1">
    <location>
        <begin position="20"/>
        <end position="42"/>
    </location>
</feature>
<dbReference type="RefSeq" id="WP_116006490.1">
    <property type="nucleotide sequence ID" value="NZ_QUOU01000001.1"/>
</dbReference>
<reference evidence="2 3" key="1">
    <citation type="submission" date="2018-08" db="EMBL/GenBank/DDBJ databases">
        <title>Thalassotalea euphylliae genome.</title>
        <authorList>
            <person name="Summers S."/>
            <person name="Rice S.A."/>
            <person name="Freckelton M.L."/>
            <person name="Nedved B.T."/>
            <person name="Hadfield M.G."/>
        </authorList>
    </citation>
    <scope>NUCLEOTIDE SEQUENCE [LARGE SCALE GENOMIC DNA]</scope>
    <source>
        <strain evidence="2 3">H1</strain>
    </source>
</reference>
<feature type="transmembrane region" description="Helical" evidence="1">
    <location>
        <begin position="181"/>
        <end position="197"/>
    </location>
</feature>
<name>A0A3E0TL94_9GAMM</name>
<comment type="caution">
    <text evidence="2">The sequence shown here is derived from an EMBL/GenBank/DDBJ whole genome shotgun (WGS) entry which is preliminary data.</text>
</comment>
<feature type="transmembrane region" description="Helical" evidence="1">
    <location>
        <begin position="296"/>
        <end position="314"/>
    </location>
</feature>
<feature type="transmembrane region" description="Helical" evidence="1">
    <location>
        <begin position="156"/>
        <end position="176"/>
    </location>
</feature>
<feature type="transmembrane region" description="Helical" evidence="1">
    <location>
        <begin position="209"/>
        <end position="230"/>
    </location>
</feature>
<dbReference type="Proteomes" id="UP000256478">
    <property type="component" value="Unassembled WGS sequence"/>
</dbReference>
<organism evidence="2 3">
    <name type="scientific">Thalassotalea euphylliae</name>
    <dbReference type="NCBI Taxonomy" id="1655234"/>
    <lineage>
        <taxon>Bacteria</taxon>
        <taxon>Pseudomonadati</taxon>
        <taxon>Pseudomonadota</taxon>
        <taxon>Gammaproteobacteria</taxon>
        <taxon>Alteromonadales</taxon>
        <taxon>Colwelliaceae</taxon>
        <taxon>Thalassotalea</taxon>
    </lineage>
</organism>
<evidence type="ECO:0000313" key="3">
    <source>
        <dbReference type="Proteomes" id="UP000256478"/>
    </source>
</evidence>
<evidence type="ECO:0008006" key="4">
    <source>
        <dbReference type="Google" id="ProtNLM"/>
    </source>
</evidence>
<keyword evidence="1" id="KW-0472">Membrane</keyword>
<gene>
    <name evidence="2" type="ORF">DXX93_01395</name>
</gene>
<feature type="transmembrane region" description="Helical" evidence="1">
    <location>
        <begin position="326"/>
        <end position="348"/>
    </location>
</feature>
<dbReference type="InterPro" id="IPR014550">
    <property type="entry name" value="UCP028704_OpgC"/>
</dbReference>
<dbReference type="EMBL" id="QUOU01000001">
    <property type="protein sequence ID" value="REL25329.1"/>
    <property type="molecule type" value="Genomic_DNA"/>
</dbReference>
<dbReference type="Pfam" id="PF10129">
    <property type="entry name" value="OpgC_C"/>
    <property type="match status" value="1"/>
</dbReference>
<accession>A0A3E0TL94</accession>
<proteinExistence type="predicted"/>
<dbReference type="OrthoDB" id="9775975at2"/>
<feature type="transmembrane region" description="Helical" evidence="1">
    <location>
        <begin position="368"/>
        <end position="386"/>
    </location>
</feature>
<evidence type="ECO:0000313" key="2">
    <source>
        <dbReference type="EMBL" id="REL25329.1"/>
    </source>
</evidence>
<feature type="transmembrane region" description="Helical" evidence="1">
    <location>
        <begin position="90"/>
        <end position="112"/>
    </location>
</feature>
<evidence type="ECO:0000256" key="1">
    <source>
        <dbReference type="SAM" id="Phobius"/>
    </source>
</evidence>
<dbReference type="AlphaFoldDB" id="A0A3E0TL94"/>
<feature type="transmembrane region" description="Helical" evidence="1">
    <location>
        <begin position="48"/>
        <end position="69"/>
    </location>
</feature>